<dbReference type="GO" id="GO:0006412">
    <property type="term" value="P:translation"/>
    <property type="evidence" value="ECO:0007669"/>
    <property type="project" value="UniProtKB-UniRule"/>
</dbReference>
<evidence type="ECO:0000256" key="4">
    <source>
        <dbReference type="ARBA" id="ARBA00023274"/>
    </source>
</evidence>
<comment type="caution">
    <text evidence="9">The sequence shown here is derived from an EMBL/GenBank/DDBJ whole genome shotgun (WGS) entry which is preliminary data.</text>
</comment>
<feature type="compositionally biased region" description="Acidic residues" evidence="6">
    <location>
        <begin position="205"/>
        <end position="214"/>
    </location>
</feature>
<comment type="subunit">
    <text evidence="5">Part of the 50S ribosomal subunit; part of the 5S rRNA/L5/L18/L25 subcomplex. Contacts the 5S rRNA. Binds to the 5S rRNA independently of L5 and L18.</text>
</comment>
<dbReference type="Gene3D" id="2.40.240.10">
    <property type="entry name" value="Ribosomal Protein L25, Chain P"/>
    <property type="match status" value="1"/>
</dbReference>
<keyword evidence="3 5" id="KW-0689">Ribosomal protein</keyword>
<dbReference type="NCBIfam" id="NF004133">
    <property type="entry name" value="PRK05618.2-4"/>
    <property type="match status" value="1"/>
</dbReference>
<dbReference type="Gene3D" id="2.170.120.20">
    <property type="entry name" value="Ribosomal protein L25, beta domain"/>
    <property type="match status" value="1"/>
</dbReference>
<dbReference type="InterPro" id="IPR011035">
    <property type="entry name" value="Ribosomal_bL25/Gln-tRNA_synth"/>
</dbReference>
<dbReference type="SUPFAM" id="SSF50715">
    <property type="entry name" value="Ribosomal protein L25-like"/>
    <property type="match status" value="1"/>
</dbReference>
<organism evidence="9 10">
    <name type="scientific">Saliterribacillus persicus</name>
    <dbReference type="NCBI Taxonomy" id="930114"/>
    <lineage>
        <taxon>Bacteria</taxon>
        <taxon>Bacillati</taxon>
        <taxon>Bacillota</taxon>
        <taxon>Bacilli</taxon>
        <taxon>Bacillales</taxon>
        <taxon>Bacillaceae</taxon>
        <taxon>Saliterribacillus</taxon>
    </lineage>
</organism>
<dbReference type="NCBIfam" id="TIGR00731">
    <property type="entry name" value="bL25_bact_ctc"/>
    <property type="match status" value="1"/>
</dbReference>
<feature type="domain" description="Large ribosomal subunit protein bL25 beta" evidence="8">
    <location>
        <begin position="100"/>
        <end position="181"/>
    </location>
</feature>
<evidence type="ECO:0000313" key="10">
    <source>
        <dbReference type="Proteomes" id="UP000252585"/>
    </source>
</evidence>
<evidence type="ECO:0000256" key="1">
    <source>
        <dbReference type="ARBA" id="ARBA00022730"/>
    </source>
</evidence>
<dbReference type="InterPro" id="IPR020930">
    <property type="entry name" value="Ribosomal_uL5_bac-type"/>
</dbReference>
<feature type="region of interest" description="Disordered" evidence="6">
    <location>
        <begin position="180"/>
        <end position="214"/>
    </location>
</feature>
<evidence type="ECO:0000259" key="7">
    <source>
        <dbReference type="Pfam" id="PF01386"/>
    </source>
</evidence>
<feature type="domain" description="Large ribosomal subunit protein bL25 L25" evidence="7">
    <location>
        <begin position="5"/>
        <end position="91"/>
    </location>
</feature>
<keyword evidence="4 5" id="KW-0687">Ribonucleoprotein</keyword>
<protein>
    <recommendedName>
        <fullName evidence="5">Large ribosomal subunit protein bL25</fullName>
    </recommendedName>
    <alternativeName>
        <fullName evidence="5">General stress protein CTC</fullName>
    </alternativeName>
</protein>
<dbReference type="PANTHER" id="PTHR33284:SF1">
    <property type="entry name" value="RIBOSOMAL PROTEIN L25_GLN-TRNA SYNTHETASE, ANTI-CODON-BINDING DOMAIN-CONTAINING PROTEIN"/>
    <property type="match status" value="1"/>
</dbReference>
<evidence type="ECO:0000259" key="8">
    <source>
        <dbReference type="Pfam" id="PF14693"/>
    </source>
</evidence>
<evidence type="ECO:0000313" key="9">
    <source>
        <dbReference type="EMBL" id="RCW63052.1"/>
    </source>
</evidence>
<dbReference type="EMBL" id="QPJJ01000020">
    <property type="protein sequence ID" value="RCW63052.1"/>
    <property type="molecule type" value="Genomic_DNA"/>
</dbReference>
<dbReference type="HAMAP" id="MF_01334">
    <property type="entry name" value="Ribosomal_bL25_CTC"/>
    <property type="match status" value="1"/>
</dbReference>
<dbReference type="PANTHER" id="PTHR33284">
    <property type="entry name" value="RIBOSOMAL PROTEIN L25/GLN-TRNA SYNTHETASE, ANTI-CODON-BINDING DOMAIN-CONTAINING PROTEIN"/>
    <property type="match status" value="1"/>
</dbReference>
<dbReference type="InterPro" id="IPR037121">
    <property type="entry name" value="Ribosomal_bL25_C"/>
</dbReference>
<dbReference type="GO" id="GO:0003735">
    <property type="term" value="F:structural constituent of ribosome"/>
    <property type="evidence" value="ECO:0007669"/>
    <property type="project" value="InterPro"/>
</dbReference>
<dbReference type="GO" id="GO:0022625">
    <property type="term" value="C:cytosolic large ribosomal subunit"/>
    <property type="evidence" value="ECO:0007669"/>
    <property type="project" value="TreeGrafter"/>
</dbReference>
<dbReference type="InterPro" id="IPR001021">
    <property type="entry name" value="Ribosomal_bL25_long"/>
</dbReference>
<dbReference type="OrthoDB" id="9790002at2"/>
<gene>
    <name evidence="5" type="primary">rplY</name>
    <name evidence="5" type="synonym">ctc</name>
    <name evidence="9" type="ORF">DFR57_12033</name>
</gene>
<dbReference type="InterPro" id="IPR029751">
    <property type="entry name" value="Ribosomal_L25_dom"/>
</dbReference>
<name>A0A368X4V5_9BACI</name>
<comment type="similarity">
    <text evidence="5">Belongs to the bacterial ribosomal protein bL25 family. CTC subfamily.</text>
</comment>
<dbReference type="Proteomes" id="UP000252585">
    <property type="component" value="Unassembled WGS sequence"/>
</dbReference>
<comment type="function">
    <text evidence="5">This is one of the proteins that binds to the 5S RNA in the ribosome where it forms part of the central protuberance.</text>
</comment>
<evidence type="ECO:0000256" key="5">
    <source>
        <dbReference type="HAMAP-Rule" id="MF_01334"/>
    </source>
</evidence>
<dbReference type="Pfam" id="PF14693">
    <property type="entry name" value="Ribosomal_TL5_C"/>
    <property type="match status" value="1"/>
</dbReference>
<keyword evidence="1 5" id="KW-0699">rRNA-binding</keyword>
<feature type="compositionally biased region" description="Acidic residues" evidence="6">
    <location>
        <begin position="181"/>
        <end position="197"/>
    </location>
</feature>
<dbReference type="Pfam" id="PF01386">
    <property type="entry name" value="Ribosomal_L25p"/>
    <property type="match status" value="1"/>
</dbReference>
<evidence type="ECO:0000256" key="6">
    <source>
        <dbReference type="SAM" id="MobiDB-lite"/>
    </source>
</evidence>
<proteinExistence type="inferred from homology"/>
<dbReference type="InterPro" id="IPR020057">
    <property type="entry name" value="Ribosomal_bL25_b-dom"/>
</dbReference>
<dbReference type="CDD" id="cd00495">
    <property type="entry name" value="Ribosomal_L25_TL5_CTC"/>
    <property type="match status" value="1"/>
</dbReference>
<evidence type="ECO:0000256" key="3">
    <source>
        <dbReference type="ARBA" id="ARBA00022980"/>
    </source>
</evidence>
<keyword evidence="10" id="KW-1185">Reference proteome</keyword>
<keyword evidence="2 5" id="KW-0694">RNA-binding</keyword>
<accession>A0A368X4V5</accession>
<dbReference type="GO" id="GO:0008097">
    <property type="term" value="F:5S rRNA binding"/>
    <property type="evidence" value="ECO:0007669"/>
    <property type="project" value="InterPro"/>
</dbReference>
<dbReference type="RefSeq" id="WP_114354366.1">
    <property type="nucleotide sequence ID" value="NZ_QPJJ01000020.1"/>
</dbReference>
<dbReference type="InterPro" id="IPR020056">
    <property type="entry name" value="Rbsml_bL25/Gln-tRNA_synth_N"/>
</dbReference>
<dbReference type="AlphaFoldDB" id="A0A368X4V5"/>
<evidence type="ECO:0000256" key="2">
    <source>
        <dbReference type="ARBA" id="ARBA00022884"/>
    </source>
</evidence>
<reference evidence="9 10" key="1">
    <citation type="submission" date="2018-07" db="EMBL/GenBank/DDBJ databases">
        <title>Genomic Encyclopedia of Type Strains, Phase IV (KMG-IV): sequencing the most valuable type-strain genomes for metagenomic binning, comparative biology and taxonomic classification.</title>
        <authorList>
            <person name="Goeker M."/>
        </authorList>
    </citation>
    <scope>NUCLEOTIDE SEQUENCE [LARGE SCALE GENOMIC DNA]</scope>
    <source>
        <strain evidence="9 10">DSM 27696</strain>
    </source>
</reference>
<sequence length="214" mass="23632">MAVKLKTDNRDDLRSSVTKELRLAGEVPAIVYGYNVEPKTVAVNSIELLKTVRDEGKNAIISLQVDGKSVDVMLHDYQVDPLKGQLLHADFYVVNMSEEMDVQVPIVLDGEAQGAKDGGVLQQPLYEIAVRAKPNDIPEQITIDVAALEVGDSILVGDLKEGKNYEILEDENTTIVSILVPDEEPEETDAEEEEASEPELVGEKQEDETEEEEK</sequence>